<proteinExistence type="predicted"/>
<name>A0A5C3MYC5_9AGAM</name>
<dbReference type="Proteomes" id="UP000305948">
    <property type="component" value="Unassembled WGS sequence"/>
</dbReference>
<dbReference type="AlphaFoldDB" id="A0A5C3MYC5"/>
<reference evidence="1 2" key="1">
    <citation type="journal article" date="2019" name="Nat. Ecol. Evol.">
        <title>Megaphylogeny resolves global patterns of mushroom evolution.</title>
        <authorList>
            <person name="Varga T."/>
            <person name="Krizsan K."/>
            <person name="Foldi C."/>
            <person name="Dima B."/>
            <person name="Sanchez-Garcia M."/>
            <person name="Sanchez-Ramirez S."/>
            <person name="Szollosi G.J."/>
            <person name="Szarkandi J.G."/>
            <person name="Papp V."/>
            <person name="Albert L."/>
            <person name="Andreopoulos W."/>
            <person name="Angelini C."/>
            <person name="Antonin V."/>
            <person name="Barry K.W."/>
            <person name="Bougher N.L."/>
            <person name="Buchanan P."/>
            <person name="Buyck B."/>
            <person name="Bense V."/>
            <person name="Catcheside P."/>
            <person name="Chovatia M."/>
            <person name="Cooper J."/>
            <person name="Damon W."/>
            <person name="Desjardin D."/>
            <person name="Finy P."/>
            <person name="Geml J."/>
            <person name="Haridas S."/>
            <person name="Hughes K."/>
            <person name="Justo A."/>
            <person name="Karasinski D."/>
            <person name="Kautmanova I."/>
            <person name="Kiss B."/>
            <person name="Kocsube S."/>
            <person name="Kotiranta H."/>
            <person name="LaButti K.M."/>
            <person name="Lechner B.E."/>
            <person name="Liimatainen K."/>
            <person name="Lipzen A."/>
            <person name="Lukacs Z."/>
            <person name="Mihaltcheva S."/>
            <person name="Morgado L.N."/>
            <person name="Niskanen T."/>
            <person name="Noordeloos M.E."/>
            <person name="Ohm R.A."/>
            <person name="Ortiz-Santana B."/>
            <person name="Ovrebo C."/>
            <person name="Racz N."/>
            <person name="Riley R."/>
            <person name="Savchenko A."/>
            <person name="Shiryaev A."/>
            <person name="Soop K."/>
            <person name="Spirin V."/>
            <person name="Szebenyi C."/>
            <person name="Tomsovsky M."/>
            <person name="Tulloss R.E."/>
            <person name="Uehling J."/>
            <person name="Grigoriev I.V."/>
            <person name="Vagvolgyi C."/>
            <person name="Papp T."/>
            <person name="Martin F.M."/>
            <person name="Miettinen O."/>
            <person name="Hibbett D.S."/>
            <person name="Nagy L.G."/>
        </authorList>
    </citation>
    <scope>NUCLEOTIDE SEQUENCE [LARGE SCALE GENOMIC DNA]</scope>
    <source>
        <strain evidence="1 2">OMC1185</strain>
    </source>
</reference>
<evidence type="ECO:0000313" key="1">
    <source>
        <dbReference type="EMBL" id="TFK50190.1"/>
    </source>
</evidence>
<gene>
    <name evidence="1" type="ORF">OE88DRAFT_332301</name>
</gene>
<organism evidence="1 2">
    <name type="scientific">Heliocybe sulcata</name>
    <dbReference type="NCBI Taxonomy" id="5364"/>
    <lineage>
        <taxon>Eukaryota</taxon>
        <taxon>Fungi</taxon>
        <taxon>Dikarya</taxon>
        <taxon>Basidiomycota</taxon>
        <taxon>Agaricomycotina</taxon>
        <taxon>Agaricomycetes</taxon>
        <taxon>Gloeophyllales</taxon>
        <taxon>Gloeophyllaceae</taxon>
        <taxon>Heliocybe</taxon>
    </lineage>
</organism>
<protein>
    <submittedName>
        <fullName evidence="1">Uncharacterized protein</fullName>
    </submittedName>
</protein>
<sequence>MLRRLIGPSYLAVPWTHVRLLPLGSIAPIPPEVSSVRVCSHDAEGYVRSHRGAPFHQALVSVIHHVETSGKGRSAFEKTGLNADQATRSEILWERARNGPPDPRSDLSSYGFQGQDIPSGHAIRIESLALSRRRASLTFSNWTAAR</sequence>
<evidence type="ECO:0000313" key="2">
    <source>
        <dbReference type="Proteomes" id="UP000305948"/>
    </source>
</evidence>
<dbReference type="EMBL" id="ML213514">
    <property type="protein sequence ID" value="TFK50190.1"/>
    <property type="molecule type" value="Genomic_DNA"/>
</dbReference>
<accession>A0A5C3MYC5</accession>
<keyword evidence="2" id="KW-1185">Reference proteome</keyword>